<accession>A0A285E5D5</accession>
<dbReference type="Proteomes" id="UP000219514">
    <property type="component" value="Unassembled WGS sequence"/>
</dbReference>
<organism evidence="1 2">
    <name type="scientific">Geodermatophilus sabuli</name>
    <dbReference type="NCBI Taxonomy" id="1564158"/>
    <lineage>
        <taxon>Bacteria</taxon>
        <taxon>Bacillati</taxon>
        <taxon>Actinomycetota</taxon>
        <taxon>Actinomycetes</taxon>
        <taxon>Geodermatophilales</taxon>
        <taxon>Geodermatophilaceae</taxon>
        <taxon>Geodermatophilus</taxon>
    </lineage>
</organism>
<dbReference type="AlphaFoldDB" id="A0A285E5D5"/>
<evidence type="ECO:0000313" key="2">
    <source>
        <dbReference type="Proteomes" id="UP000219514"/>
    </source>
</evidence>
<gene>
    <name evidence="1" type="ORF">SAMN06893097_10182</name>
</gene>
<evidence type="ECO:0000313" key="1">
    <source>
        <dbReference type="EMBL" id="SNX94292.1"/>
    </source>
</evidence>
<name>A0A285E5D5_9ACTN</name>
<protein>
    <submittedName>
        <fullName evidence="1">Uncharacterized protein</fullName>
    </submittedName>
</protein>
<reference evidence="1 2" key="1">
    <citation type="submission" date="2017-09" db="EMBL/GenBank/DDBJ databases">
        <authorList>
            <person name="Ehlers B."/>
            <person name="Leendertz F.H."/>
        </authorList>
    </citation>
    <scope>NUCLEOTIDE SEQUENCE [LARGE SCALE GENOMIC DNA]</scope>
    <source>
        <strain evidence="1 2">DSM 46844</strain>
    </source>
</reference>
<dbReference type="EMBL" id="OBDO01000001">
    <property type="protein sequence ID" value="SNX94292.1"/>
    <property type="molecule type" value="Genomic_DNA"/>
</dbReference>
<keyword evidence="2" id="KW-1185">Reference proteome</keyword>
<proteinExistence type="predicted"/>
<sequence length="76" mass="7860">MPGVWLVQAADGTEERIEAGMLATEGGALVALSLEGVLTRAWAPGSWQTVRLLSGMEAHPAGKGNDSDVVVGLRMA</sequence>